<evidence type="ECO:0000313" key="10">
    <source>
        <dbReference type="Proteomes" id="UP000196365"/>
    </source>
</evidence>
<dbReference type="GO" id="GO:0004180">
    <property type="term" value="F:carboxypeptidase activity"/>
    <property type="evidence" value="ECO:0007669"/>
    <property type="project" value="UniProtKB-KW"/>
</dbReference>
<proteinExistence type="inferred from homology"/>
<evidence type="ECO:0000256" key="5">
    <source>
        <dbReference type="ARBA" id="ARBA00022825"/>
    </source>
</evidence>
<keyword evidence="2 9" id="KW-0121">Carboxypeptidase</keyword>
<dbReference type="InterPro" id="IPR040449">
    <property type="entry name" value="Peptidase_S66_N"/>
</dbReference>
<dbReference type="InterPro" id="IPR029062">
    <property type="entry name" value="Class_I_gatase-like"/>
</dbReference>
<keyword evidence="5" id="KW-0720">Serine protease</keyword>
<feature type="domain" description="LD-carboxypeptidase C-terminal" evidence="8">
    <location>
        <begin position="178"/>
        <end position="291"/>
    </location>
</feature>
<evidence type="ECO:0000313" key="9">
    <source>
        <dbReference type="EMBL" id="SJZ72628.1"/>
    </source>
</evidence>
<dbReference type="PANTHER" id="PTHR30237:SF2">
    <property type="entry name" value="MUREIN TETRAPEPTIDE CARBOXYPEPTIDASE"/>
    <property type="match status" value="1"/>
</dbReference>
<dbReference type="InterPro" id="IPR027461">
    <property type="entry name" value="Carboxypeptidase_A_C_sf"/>
</dbReference>
<dbReference type="Gene3D" id="3.40.50.10740">
    <property type="entry name" value="Class I glutamine amidotransferase-like"/>
    <property type="match status" value="1"/>
</dbReference>
<gene>
    <name evidence="9" type="ORF">SAMN02745973_01503</name>
</gene>
<feature type="active site" description="Charge relay system" evidence="6">
    <location>
        <position position="278"/>
    </location>
</feature>
<comment type="similarity">
    <text evidence="1">Belongs to the peptidase S66 family.</text>
</comment>
<dbReference type="SUPFAM" id="SSF52317">
    <property type="entry name" value="Class I glutamine amidotransferase-like"/>
    <property type="match status" value="1"/>
</dbReference>
<accession>A0A1T4N152</accession>
<dbReference type="OrthoDB" id="9807329at2"/>
<evidence type="ECO:0000259" key="7">
    <source>
        <dbReference type="Pfam" id="PF02016"/>
    </source>
</evidence>
<dbReference type="PANTHER" id="PTHR30237">
    <property type="entry name" value="MURAMOYLTETRAPEPTIDE CARBOXYPEPTIDASE"/>
    <property type="match status" value="1"/>
</dbReference>
<dbReference type="Gene3D" id="3.50.30.60">
    <property type="entry name" value="LD-carboxypeptidase A C-terminal domain-like"/>
    <property type="match status" value="1"/>
</dbReference>
<keyword evidence="4" id="KW-0378">Hydrolase</keyword>
<organism evidence="9 10">
    <name type="scientific">Garciella nitratireducens DSM 15102</name>
    <dbReference type="NCBI Taxonomy" id="1121911"/>
    <lineage>
        <taxon>Bacteria</taxon>
        <taxon>Bacillati</taxon>
        <taxon>Bacillota</taxon>
        <taxon>Clostridia</taxon>
        <taxon>Eubacteriales</taxon>
        <taxon>Eubacteriaceae</taxon>
        <taxon>Garciella</taxon>
    </lineage>
</organism>
<evidence type="ECO:0000256" key="3">
    <source>
        <dbReference type="ARBA" id="ARBA00022670"/>
    </source>
</evidence>
<keyword evidence="3" id="KW-0645">Protease</keyword>
<protein>
    <submittedName>
        <fullName evidence="9">Muramoyltetrapeptide carboxypeptidase</fullName>
    </submittedName>
</protein>
<dbReference type="GO" id="GO:0006508">
    <property type="term" value="P:proteolysis"/>
    <property type="evidence" value="ECO:0007669"/>
    <property type="project" value="UniProtKB-KW"/>
</dbReference>
<dbReference type="EMBL" id="FUWV01000009">
    <property type="protein sequence ID" value="SJZ72628.1"/>
    <property type="molecule type" value="Genomic_DNA"/>
</dbReference>
<dbReference type="Proteomes" id="UP000196365">
    <property type="component" value="Unassembled WGS sequence"/>
</dbReference>
<dbReference type="SUPFAM" id="SSF141986">
    <property type="entry name" value="LD-carboxypeptidase A C-terminal domain-like"/>
    <property type="match status" value="1"/>
</dbReference>
<evidence type="ECO:0000256" key="4">
    <source>
        <dbReference type="ARBA" id="ARBA00022801"/>
    </source>
</evidence>
<dbReference type="Pfam" id="PF02016">
    <property type="entry name" value="Peptidase_S66"/>
    <property type="match status" value="1"/>
</dbReference>
<keyword evidence="10" id="KW-1185">Reference proteome</keyword>
<evidence type="ECO:0000256" key="1">
    <source>
        <dbReference type="ARBA" id="ARBA00010233"/>
    </source>
</evidence>
<reference evidence="9 10" key="1">
    <citation type="submission" date="2017-02" db="EMBL/GenBank/DDBJ databases">
        <authorList>
            <person name="Peterson S.W."/>
        </authorList>
    </citation>
    <scope>NUCLEOTIDE SEQUENCE [LARGE SCALE GENOMIC DNA]</scope>
    <source>
        <strain evidence="9 10">DSM 15102</strain>
    </source>
</reference>
<dbReference type="RefSeq" id="WP_087678924.1">
    <property type="nucleotide sequence ID" value="NZ_FUWV01000009.1"/>
</dbReference>
<dbReference type="AlphaFoldDB" id="A0A1T4N152"/>
<feature type="active site" description="Charge relay system" evidence="6">
    <location>
        <position position="209"/>
    </location>
</feature>
<feature type="domain" description="LD-carboxypeptidase N-terminal" evidence="7">
    <location>
        <begin position="13"/>
        <end position="130"/>
    </location>
</feature>
<dbReference type="InterPro" id="IPR027478">
    <property type="entry name" value="LdcA_N"/>
</dbReference>
<evidence type="ECO:0000256" key="6">
    <source>
        <dbReference type="PIRSR" id="PIRSR028757-1"/>
    </source>
</evidence>
<dbReference type="PIRSF" id="PIRSF028757">
    <property type="entry name" value="LD-carboxypeptidase"/>
    <property type="match status" value="1"/>
</dbReference>
<dbReference type="CDD" id="cd07025">
    <property type="entry name" value="Peptidase_S66"/>
    <property type="match status" value="1"/>
</dbReference>
<feature type="active site" description="Nucleophile" evidence="6">
    <location>
        <position position="110"/>
    </location>
</feature>
<dbReference type="InterPro" id="IPR040921">
    <property type="entry name" value="Peptidase_S66C"/>
</dbReference>
<name>A0A1T4N152_9FIRM</name>
<sequence>MIFPEKLQKGDIIGLIAPSSPITKEEAFLCEKFIKDRGYQVKLGNSIYRSIHGYCAGTGEERAKEINKMFLDKEIKAIFCTRGGYSSCHMMDKIDYEMIRKNPKIFVGYSDVTNLNVVFNQRCDLVTFHGPMVKSNLIYRQEDFTKKSFQEAIYMEKELLLKNPPGEELKVLIGGIAEGMIVGGNLSLLTSMIGTPYEVNTRGKILFIEEVGEKIHHIDRMMYQLKYAKKLEQAEGILFGDFTNCENFYDKNYKVIDLLKDVLKGYKKPVMYNIRSGHCFPMVTIPLGSKCIVNTNDKEIKFVR</sequence>
<dbReference type="GO" id="GO:0008236">
    <property type="term" value="F:serine-type peptidase activity"/>
    <property type="evidence" value="ECO:0007669"/>
    <property type="project" value="UniProtKB-KW"/>
</dbReference>
<evidence type="ECO:0000256" key="2">
    <source>
        <dbReference type="ARBA" id="ARBA00022645"/>
    </source>
</evidence>
<evidence type="ECO:0000259" key="8">
    <source>
        <dbReference type="Pfam" id="PF17676"/>
    </source>
</evidence>
<dbReference type="InterPro" id="IPR003507">
    <property type="entry name" value="S66_fam"/>
</dbReference>
<dbReference type="Pfam" id="PF17676">
    <property type="entry name" value="Peptidase_S66C"/>
    <property type="match status" value="1"/>
</dbReference>